<dbReference type="EMBL" id="MDYQ01000016">
    <property type="protein sequence ID" value="PRP87947.1"/>
    <property type="molecule type" value="Genomic_DNA"/>
</dbReference>
<feature type="region of interest" description="Disordered" evidence="5">
    <location>
        <begin position="1"/>
        <end position="28"/>
    </location>
</feature>
<feature type="coiled-coil region" evidence="4">
    <location>
        <begin position="214"/>
        <end position="241"/>
    </location>
</feature>
<feature type="compositionally biased region" description="Basic and acidic residues" evidence="5">
    <location>
        <begin position="157"/>
        <end position="179"/>
    </location>
</feature>
<dbReference type="Gene3D" id="3.30.920.20">
    <property type="entry name" value="Gas2-like domain"/>
    <property type="match status" value="1"/>
</dbReference>
<feature type="region of interest" description="Disordered" evidence="5">
    <location>
        <begin position="336"/>
        <end position="389"/>
    </location>
</feature>
<reference evidence="7 8" key="1">
    <citation type="journal article" date="2018" name="Genome Biol. Evol.">
        <title>Multiple Roots of Fruiting Body Formation in Amoebozoa.</title>
        <authorList>
            <person name="Hillmann F."/>
            <person name="Forbes G."/>
            <person name="Novohradska S."/>
            <person name="Ferling I."/>
            <person name="Riege K."/>
            <person name="Groth M."/>
            <person name="Westermann M."/>
            <person name="Marz M."/>
            <person name="Spaller T."/>
            <person name="Winckler T."/>
            <person name="Schaap P."/>
            <person name="Glockner G."/>
        </authorList>
    </citation>
    <scope>NUCLEOTIDE SEQUENCE [LARGE SCALE GENOMIC DNA]</scope>
    <source>
        <strain evidence="7 8">Jena</strain>
    </source>
</reference>
<protein>
    <submittedName>
        <fullName evidence="7">Trichohyalin</fullName>
    </submittedName>
</protein>
<dbReference type="Proteomes" id="UP000241769">
    <property type="component" value="Unassembled WGS sequence"/>
</dbReference>
<sequence length="632" mass="74097">MSTRGRQSIPDSLLTTHPSSRIDVPTGYTLSPVRTPELFLEEVSPYHISSPDRLNGSGFNLKSFNSSTPLSHVRSPVENGDHQYQIRSRRRLIPDGTDTSTNHSHHPSQCYTFEQKITDEILKLRRKLSDQRDRLSSLSTTSHDSRTSPTASTPTYELRRRSEYSEKYQRRQETTETHRSTRTGFDLSPIEDTEQRFNNSYKTLHPHDLEKPMKEMKEQYARDIEREREESERKLAETREESRRKFIELQETFHRQSTRHDQIERRDEVPPKPTETTTVVDAPEVDALVREKEKEIAELEDRYTEEIEGYKIEIEIMQVDNQQKIETLEQEYEERMRQKEEDYEKRLQEAMEKTRERGEREEETQSRRNGDDEDQTPEKDNASHDNNLTDAIRSLEEEKKSYREKAENDAREIAKWKENYAALEAQKTRVEKGLIQFRKSVESSPGEKERKRTADLENAILVLGEENQKLKNRVVEMDRYVSRLSIGSNPDNTSTEWAENSAKYDLSVPTEGDEISVKIADAIQDEEIRSKIPKNAHRIKQGVYRFGLDKVKVSIRKGILVVRVGGGYEEFDAYVKRNFGRLSEEQRSTLRKEKEIEARQQQTQAVDHSPNVVFPGGFKKRDKEKDKLRWRN</sequence>
<dbReference type="InterPro" id="IPR003108">
    <property type="entry name" value="GAR_dom"/>
</dbReference>
<feature type="compositionally biased region" description="Polar residues" evidence="5">
    <location>
        <begin position="97"/>
        <end position="112"/>
    </location>
</feature>
<dbReference type="AlphaFoldDB" id="A0A2P6NVE3"/>
<evidence type="ECO:0000256" key="4">
    <source>
        <dbReference type="SAM" id="Coils"/>
    </source>
</evidence>
<accession>A0A2P6NVE3</accession>
<evidence type="ECO:0000256" key="2">
    <source>
        <dbReference type="ARBA" id="ARBA00022490"/>
    </source>
</evidence>
<feature type="compositionally biased region" description="Basic and acidic residues" evidence="5">
    <location>
        <begin position="619"/>
        <end position="632"/>
    </location>
</feature>
<feature type="region of interest" description="Disordered" evidence="5">
    <location>
        <begin position="130"/>
        <end position="186"/>
    </location>
</feature>
<comment type="caution">
    <text evidence="7">The sequence shown here is derived from an EMBL/GenBank/DDBJ whole genome shotgun (WGS) entry which is preliminary data.</text>
</comment>
<evidence type="ECO:0000256" key="3">
    <source>
        <dbReference type="ARBA" id="ARBA00023212"/>
    </source>
</evidence>
<dbReference type="InterPro" id="IPR036534">
    <property type="entry name" value="GAR_dom_sf"/>
</dbReference>
<keyword evidence="3" id="KW-0206">Cytoskeleton</keyword>
<proteinExistence type="predicted"/>
<evidence type="ECO:0000313" key="7">
    <source>
        <dbReference type="EMBL" id="PRP87947.1"/>
    </source>
</evidence>
<feature type="region of interest" description="Disordered" evidence="5">
    <location>
        <begin position="594"/>
        <end position="632"/>
    </location>
</feature>
<organism evidence="7 8">
    <name type="scientific">Planoprotostelium fungivorum</name>
    <dbReference type="NCBI Taxonomy" id="1890364"/>
    <lineage>
        <taxon>Eukaryota</taxon>
        <taxon>Amoebozoa</taxon>
        <taxon>Evosea</taxon>
        <taxon>Variosea</taxon>
        <taxon>Cavosteliida</taxon>
        <taxon>Cavosteliaceae</taxon>
        <taxon>Planoprotostelium</taxon>
    </lineage>
</organism>
<dbReference type="InParanoid" id="A0A2P6NVE3"/>
<feature type="compositionally biased region" description="Basic and acidic residues" evidence="5">
    <location>
        <begin position="336"/>
        <end position="383"/>
    </location>
</feature>
<evidence type="ECO:0000259" key="6">
    <source>
        <dbReference type="Pfam" id="PF02187"/>
    </source>
</evidence>
<comment type="subcellular location">
    <subcellularLocation>
        <location evidence="1">Cytoplasm</location>
        <location evidence="1">Cytoskeleton</location>
    </subcellularLocation>
</comment>
<dbReference type="GO" id="GO:0005856">
    <property type="term" value="C:cytoskeleton"/>
    <property type="evidence" value="ECO:0007669"/>
    <property type="project" value="UniProtKB-SubCell"/>
</dbReference>
<name>A0A2P6NVE3_9EUKA</name>
<dbReference type="GO" id="GO:0008017">
    <property type="term" value="F:microtubule binding"/>
    <property type="evidence" value="ECO:0007669"/>
    <property type="project" value="InterPro"/>
</dbReference>
<keyword evidence="2" id="KW-0963">Cytoplasm</keyword>
<feature type="compositionally biased region" description="Polar residues" evidence="5">
    <location>
        <begin position="1"/>
        <end position="19"/>
    </location>
</feature>
<dbReference type="Pfam" id="PF02187">
    <property type="entry name" value="GAS2"/>
    <property type="match status" value="1"/>
</dbReference>
<dbReference type="SUPFAM" id="SSF143575">
    <property type="entry name" value="GAS2 domain-like"/>
    <property type="match status" value="1"/>
</dbReference>
<keyword evidence="4" id="KW-0175">Coiled coil</keyword>
<feature type="domain" description="GAR" evidence="6">
    <location>
        <begin position="531"/>
        <end position="578"/>
    </location>
</feature>
<keyword evidence="8" id="KW-1185">Reference proteome</keyword>
<evidence type="ECO:0000256" key="5">
    <source>
        <dbReference type="SAM" id="MobiDB-lite"/>
    </source>
</evidence>
<feature type="region of interest" description="Disordered" evidence="5">
    <location>
        <begin position="254"/>
        <end position="278"/>
    </location>
</feature>
<feature type="region of interest" description="Disordered" evidence="5">
    <location>
        <begin position="91"/>
        <end position="112"/>
    </location>
</feature>
<evidence type="ECO:0000256" key="1">
    <source>
        <dbReference type="ARBA" id="ARBA00004245"/>
    </source>
</evidence>
<feature type="compositionally biased region" description="Basic and acidic residues" evidence="5">
    <location>
        <begin position="254"/>
        <end position="270"/>
    </location>
</feature>
<gene>
    <name evidence="7" type="ORF">PROFUN_02684</name>
</gene>
<evidence type="ECO:0000313" key="8">
    <source>
        <dbReference type="Proteomes" id="UP000241769"/>
    </source>
</evidence>